<gene>
    <name evidence="3" type="ORF">C2E21_0009</name>
</gene>
<name>A0A2P6U4B3_CHLSO</name>
<dbReference type="AlphaFoldDB" id="A0A2P6U4B3"/>
<dbReference type="Proteomes" id="UP000239899">
    <property type="component" value="Unassembled WGS sequence"/>
</dbReference>
<accession>A0A2P6U4B3</accession>
<keyword evidence="2" id="KW-0732">Signal</keyword>
<evidence type="ECO:0000313" key="4">
    <source>
        <dbReference type="Proteomes" id="UP000239899"/>
    </source>
</evidence>
<keyword evidence="4" id="KW-1185">Reference proteome</keyword>
<evidence type="ECO:0000256" key="1">
    <source>
        <dbReference type="SAM" id="Coils"/>
    </source>
</evidence>
<dbReference type="Gene3D" id="2.70.130.10">
    <property type="entry name" value="Mannose-6-phosphate receptor binding domain"/>
    <property type="match status" value="1"/>
</dbReference>
<evidence type="ECO:0000256" key="2">
    <source>
        <dbReference type="SAM" id="SignalP"/>
    </source>
</evidence>
<organism evidence="3 4">
    <name type="scientific">Chlorella sorokiniana</name>
    <name type="common">Freshwater green alga</name>
    <dbReference type="NCBI Taxonomy" id="3076"/>
    <lineage>
        <taxon>Eukaryota</taxon>
        <taxon>Viridiplantae</taxon>
        <taxon>Chlorophyta</taxon>
        <taxon>core chlorophytes</taxon>
        <taxon>Trebouxiophyceae</taxon>
        <taxon>Chlorellales</taxon>
        <taxon>Chlorellaceae</taxon>
        <taxon>Chlorella clade</taxon>
        <taxon>Chlorella</taxon>
    </lineage>
</organism>
<feature type="chain" id="PRO_5015192428" evidence="2">
    <location>
        <begin position="17"/>
        <end position="492"/>
    </location>
</feature>
<reference evidence="3 4" key="1">
    <citation type="journal article" date="2018" name="Plant J.">
        <title>Genome sequences of Chlorella sorokiniana UTEX 1602 and Micractinium conductrix SAG 241.80: implications to maltose excretion by a green alga.</title>
        <authorList>
            <person name="Arriola M.B."/>
            <person name="Velmurugan N."/>
            <person name="Zhang Y."/>
            <person name="Plunkett M.H."/>
            <person name="Hondzo H."/>
            <person name="Barney B.M."/>
        </authorList>
    </citation>
    <scope>NUCLEOTIDE SEQUENCE [LARGE SCALE GENOMIC DNA]</scope>
    <source>
        <strain evidence="4">UTEX 1602</strain>
    </source>
</reference>
<evidence type="ECO:0000313" key="3">
    <source>
        <dbReference type="EMBL" id="PRW61155.1"/>
    </source>
</evidence>
<dbReference type="EMBL" id="LHPG02000001">
    <property type="protein sequence ID" value="PRW61155.1"/>
    <property type="molecule type" value="Genomic_DNA"/>
</dbReference>
<dbReference type="OrthoDB" id="10632125at2759"/>
<feature type="coiled-coil region" evidence="1">
    <location>
        <begin position="242"/>
        <end position="360"/>
    </location>
</feature>
<dbReference type="SUPFAM" id="SSF50911">
    <property type="entry name" value="Mannose 6-phosphate receptor domain"/>
    <property type="match status" value="1"/>
</dbReference>
<comment type="caution">
    <text evidence="3">The sequence shown here is derived from an EMBL/GenBank/DDBJ whole genome shotgun (WGS) entry which is preliminary data.</text>
</comment>
<dbReference type="InterPro" id="IPR009011">
    <property type="entry name" value="Man6P_isomerase_rcpt-bd_dom_sf"/>
</dbReference>
<dbReference type="Gene3D" id="1.10.287.1490">
    <property type="match status" value="1"/>
</dbReference>
<proteinExistence type="predicted"/>
<feature type="signal peptide" evidence="2">
    <location>
        <begin position="1"/>
        <end position="16"/>
    </location>
</feature>
<protein>
    <submittedName>
        <fullName evidence="3">Viral A-type inclusion</fullName>
    </submittedName>
</protein>
<keyword evidence="1" id="KW-0175">Coiled coil</keyword>
<sequence length="492" mass="51351">MRVALALLVEAALVLSGLPHFATTQASGPTPPRPKCVSVAFNAATNTVDLTIQPSTSTPPASGYSAKAVKGTTAVTPSVKRLTTGSAGVVISFPAADFASKPTGAYTFIAAAANANGFGPFCSPGVSWMLVRPGAPSITASTVACDHVLLACALPAAAIVGQTGFELSITKGSTTIKREPYKTEVTSSGKRNLYFYGATLPTGALSLKLAIKSVFGVGTQSAAVALTRMTCEQTIAQRDQTITQQQARIAQLNGTITQQQAKIAQLNGTITQQQAKIAQRDQTITQLQTKFAQLNQTVAQQQTQAAQCNQTVAAQQTQIAQLNGTIAQQQTQAAQCNQTVAAQQTEIVQLNQTVVQQQTEAAQCNQTIAQQQTEIGLCNSYCGGPPPPADGTAASQAFGQLQFKVTYKGVAEQTDLITSVKTSLGTYHASTSTRTVHEFTGGSSSGCPVGVQRSATVTYVCDPKACNMSINSFVFSSSTCLYQLRVAASWAC</sequence>